<name>A0ABR9HM74_9ACTN</name>
<evidence type="ECO:0000313" key="2">
    <source>
        <dbReference type="EMBL" id="MBE1459960.1"/>
    </source>
</evidence>
<dbReference type="RefSeq" id="WP_264081840.1">
    <property type="nucleotide sequence ID" value="NZ_BMXJ01000007.1"/>
</dbReference>
<sequence>MTALPERMRPPREEGWFAEDLDHLPEAPGTPSSSTEHSSS</sequence>
<dbReference type="EMBL" id="JADBDY010000001">
    <property type="protein sequence ID" value="MBE1459960.1"/>
    <property type="molecule type" value="Genomic_DNA"/>
</dbReference>
<evidence type="ECO:0000313" key="3">
    <source>
        <dbReference type="Proteomes" id="UP000598217"/>
    </source>
</evidence>
<reference evidence="2 3" key="1">
    <citation type="submission" date="2020-10" db="EMBL/GenBank/DDBJ databases">
        <title>Sequencing the genomes of 1000 actinobacteria strains.</title>
        <authorList>
            <person name="Klenk H.-P."/>
        </authorList>
    </citation>
    <scope>NUCLEOTIDE SEQUENCE [LARGE SCALE GENOMIC DNA]</scope>
    <source>
        <strain evidence="2 3">DSM 45157</strain>
    </source>
</reference>
<feature type="compositionally biased region" description="Basic and acidic residues" evidence="1">
    <location>
        <begin position="1"/>
        <end position="25"/>
    </location>
</feature>
<feature type="region of interest" description="Disordered" evidence="1">
    <location>
        <begin position="1"/>
        <end position="40"/>
    </location>
</feature>
<keyword evidence="3" id="KW-1185">Reference proteome</keyword>
<gene>
    <name evidence="2" type="ORF">H4W79_004174</name>
</gene>
<accession>A0ABR9HM74</accession>
<organism evidence="2 3">
    <name type="scientific">Nocardiopsis terrae</name>
    <dbReference type="NCBI Taxonomy" id="372655"/>
    <lineage>
        <taxon>Bacteria</taxon>
        <taxon>Bacillati</taxon>
        <taxon>Actinomycetota</taxon>
        <taxon>Actinomycetes</taxon>
        <taxon>Streptosporangiales</taxon>
        <taxon>Nocardiopsidaceae</taxon>
        <taxon>Nocardiopsis</taxon>
    </lineage>
</organism>
<proteinExistence type="predicted"/>
<comment type="caution">
    <text evidence="2">The sequence shown here is derived from an EMBL/GenBank/DDBJ whole genome shotgun (WGS) entry which is preliminary data.</text>
</comment>
<evidence type="ECO:0000256" key="1">
    <source>
        <dbReference type="SAM" id="MobiDB-lite"/>
    </source>
</evidence>
<protein>
    <submittedName>
        <fullName evidence="2">Uncharacterized protein</fullName>
    </submittedName>
</protein>
<dbReference type="Proteomes" id="UP000598217">
    <property type="component" value="Unassembled WGS sequence"/>
</dbReference>